<feature type="signal peptide" evidence="1">
    <location>
        <begin position="1"/>
        <end position="21"/>
    </location>
</feature>
<accession>A0A172TSD0</accession>
<dbReference type="Pfam" id="PF01841">
    <property type="entry name" value="Transglut_core"/>
    <property type="match status" value="1"/>
</dbReference>
<feature type="chain" id="PRO_5008001062" description="Transglutaminase-like domain-containing protein" evidence="1">
    <location>
        <begin position="22"/>
        <end position="342"/>
    </location>
</feature>
<dbReference type="SMART" id="SM00460">
    <property type="entry name" value="TGc"/>
    <property type="match status" value="1"/>
</dbReference>
<feature type="domain" description="Transglutaminase-like" evidence="2">
    <location>
        <begin position="109"/>
        <end position="175"/>
    </location>
</feature>
<sequence length="342" mass="39599">MKCSSFLFAFLLLLLKTKSQTVNTTAIDAYARTVDAKTPTSLAKKLSAPYKTDAEKVRAIFYWITENIAYNTVLYQKPSRNYTNQYNSFVSDDTSRILSPLNERIAQLVLQRRVAICEGYSRLFKTLCDYAGIRCEIIYGYARTNYIRSGNRFVTNHTWNAVYLDNTWRLLDVTWASGYVTFGDAYVKDFNESYYLAPPQQFIEDHYPELSYWTLLTNPPGLREFEYGPFRHQAYIKYKIQSFKPEVGNIEAAVGDTIEFELETDVKATQFFVSSNPYFEVGILPQITATPFRTPSFSRKGNRLFYKYVIASPTISQLQVVLNDRVILQYKVQIKNRLAARK</sequence>
<dbReference type="OrthoDB" id="9788327at2"/>
<reference evidence="3 4" key="2">
    <citation type="journal article" date="2016" name="Int. J. Syst. Evol. Microbiol.">
        <title>Flavisolibacter tropicus sp. nov., isolated from tropical soil.</title>
        <authorList>
            <person name="Lee J.J."/>
            <person name="Kang M.S."/>
            <person name="Kim G.S."/>
            <person name="Lee C.S."/>
            <person name="Lim S."/>
            <person name="Lee J."/>
            <person name="Roh S.H."/>
            <person name="Kang H."/>
            <person name="Ha J.M."/>
            <person name="Bae S."/>
            <person name="Jung H.Y."/>
            <person name="Kim M.K."/>
        </authorList>
    </citation>
    <scope>NUCLEOTIDE SEQUENCE [LARGE SCALE GENOMIC DNA]</scope>
    <source>
        <strain evidence="3 4">LCS9</strain>
    </source>
</reference>
<dbReference type="AlphaFoldDB" id="A0A172TSD0"/>
<dbReference type="SUPFAM" id="SSF54001">
    <property type="entry name" value="Cysteine proteinases"/>
    <property type="match status" value="1"/>
</dbReference>
<evidence type="ECO:0000256" key="1">
    <source>
        <dbReference type="SAM" id="SignalP"/>
    </source>
</evidence>
<dbReference type="InterPro" id="IPR052557">
    <property type="entry name" value="CAP/Cytokinesis_protein"/>
</dbReference>
<evidence type="ECO:0000313" key="4">
    <source>
        <dbReference type="Proteomes" id="UP000077177"/>
    </source>
</evidence>
<organism evidence="3 4">
    <name type="scientific">Flavisolibacter tropicus</name>
    <dbReference type="NCBI Taxonomy" id="1492898"/>
    <lineage>
        <taxon>Bacteria</taxon>
        <taxon>Pseudomonadati</taxon>
        <taxon>Bacteroidota</taxon>
        <taxon>Chitinophagia</taxon>
        <taxon>Chitinophagales</taxon>
        <taxon>Chitinophagaceae</taxon>
        <taxon>Flavisolibacter</taxon>
    </lineage>
</organism>
<name>A0A172TSD0_9BACT</name>
<protein>
    <recommendedName>
        <fullName evidence="2">Transglutaminase-like domain-containing protein</fullName>
    </recommendedName>
</protein>
<dbReference type="GO" id="GO:0005737">
    <property type="term" value="C:cytoplasm"/>
    <property type="evidence" value="ECO:0007669"/>
    <property type="project" value="TreeGrafter"/>
</dbReference>
<dbReference type="InterPro" id="IPR002931">
    <property type="entry name" value="Transglutaminase-like"/>
</dbReference>
<evidence type="ECO:0000259" key="2">
    <source>
        <dbReference type="SMART" id="SM00460"/>
    </source>
</evidence>
<keyword evidence="4" id="KW-1185">Reference proteome</keyword>
<reference evidence="4" key="1">
    <citation type="submission" date="2015-01" db="EMBL/GenBank/DDBJ databases">
        <title>Flavisolibacter sp./LCS9/ whole genome sequencing.</title>
        <authorList>
            <person name="Kim M.K."/>
            <person name="Srinivasan S."/>
            <person name="Lee J.-J."/>
        </authorList>
    </citation>
    <scope>NUCLEOTIDE SEQUENCE [LARGE SCALE GENOMIC DNA]</scope>
    <source>
        <strain evidence="4">LCS9</strain>
    </source>
</reference>
<gene>
    <name evidence="3" type="ORF">SY85_04025</name>
</gene>
<proteinExistence type="predicted"/>
<dbReference type="Gene3D" id="3.10.620.30">
    <property type="match status" value="1"/>
</dbReference>
<dbReference type="KEGG" id="fla:SY85_04025"/>
<dbReference type="PANTHER" id="PTHR46333">
    <property type="entry name" value="CYTOKINESIS PROTEIN 3"/>
    <property type="match status" value="1"/>
</dbReference>
<dbReference type="STRING" id="1492898.SY85_04025"/>
<keyword evidence="1" id="KW-0732">Signal</keyword>
<dbReference type="PANTHER" id="PTHR46333:SF2">
    <property type="entry name" value="CYTOKINESIS PROTEIN 3"/>
    <property type="match status" value="1"/>
</dbReference>
<dbReference type="Proteomes" id="UP000077177">
    <property type="component" value="Chromosome"/>
</dbReference>
<evidence type="ECO:0000313" key="3">
    <source>
        <dbReference type="EMBL" id="ANE49784.1"/>
    </source>
</evidence>
<dbReference type="RefSeq" id="WP_066401921.1">
    <property type="nucleotide sequence ID" value="NZ_CP011390.1"/>
</dbReference>
<dbReference type="EMBL" id="CP011390">
    <property type="protein sequence ID" value="ANE49784.1"/>
    <property type="molecule type" value="Genomic_DNA"/>
</dbReference>
<dbReference type="InterPro" id="IPR038765">
    <property type="entry name" value="Papain-like_cys_pep_sf"/>
</dbReference>